<proteinExistence type="predicted"/>
<evidence type="ECO:0000313" key="2">
    <source>
        <dbReference type="EMBL" id="BAT24227.1"/>
    </source>
</evidence>
<dbReference type="InterPro" id="IPR001173">
    <property type="entry name" value="Glyco_trans_2-like"/>
</dbReference>
<dbReference type="CDD" id="cd00761">
    <property type="entry name" value="Glyco_tranf_GTA_type"/>
    <property type="match status" value="1"/>
</dbReference>
<organism evidence="2">
    <name type="scientific">Klebsiella sp. 438(3a)</name>
    <dbReference type="NCBI Taxonomy" id="1497834"/>
    <lineage>
        <taxon>Bacteria</taxon>
        <taxon>Pseudomonadati</taxon>
        <taxon>Pseudomonadota</taxon>
        <taxon>Gammaproteobacteria</taxon>
        <taxon>Enterobacterales</taxon>
        <taxon>Enterobacteriaceae</taxon>
        <taxon>Klebsiella/Raoultella group</taxon>
        <taxon>Klebsiella</taxon>
    </lineage>
</organism>
<dbReference type="GO" id="GO:0016758">
    <property type="term" value="F:hexosyltransferase activity"/>
    <property type="evidence" value="ECO:0007669"/>
    <property type="project" value="UniProtKB-ARBA"/>
</dbReference>
<dbReference type="Pfam" id="PF00535">
    <property type="entry name" value="Glycos_transf_2"/>
    <property type="match status" value="1"/>
</dbReference>
<feature type="domain" description="Glycosyltransferase 2-like" evidence="1">
    <location>
        <begin position="15"/>
        <end position="154"/>
    </location>
</feature>
<dbReference type="InterPro" id="IPR029044">
    <property type="entry name" value="Nucleotide-diphossugar_trans"/>
</dbReference>
<reference evidence="2" key="1">
    <citation type="submission" date="2014-04" db="EMBL/GenBank/DDBJ databases">
        <authorList>
            <person name="Harrison E."/>
        </authorList>
    </citation>
    <scope>NUCLEOTIDE SEQUENCE</scope>
    <source>
        <strain evidence="2">438</strain>
    </source>
</reference>
<sequence>MREIMKEINSKVLDIICPLYNKEKYIEDFLSSLRILPSDKVNIILIDDGSYDSTKEKIDSYVLKNKINNVYYFHKKNGGVSSARNKGIVESVSDYIWFCDPDDLITNESLNILQKVDNLNDDIVVCGYITAFEENQIEITTSYKKERFTTIDFLTSHDYFTKKNAISTVWNKIYKRQFIANIRFPEDMNHSEDRYFNLSLLKKNGTVLTCDLIIYRHKRYSANTLSTTKDSARINDIIKADLYNLVVLSGFKNIKKEKKIHVYRISREKMHASEKRILKFYQDECKLLNIKPNFFISSKDVLLYLYLLVFGK</sequence>
<dbReference type="Gene3D" id="3.90.550.10">
    <property type="entry name" value="Spore Coat Polysaccharide Biosynthesis Protein SpsA, Chain A"/>
    <property type="match status" value="1"/>
</dbReference>
<protein>
    <submittedName>
        <fullName evidence="2">Glycosyl transferase</fullName>
    </submittedName>
</protein>
<dbReference type="PANTHER" id="PTHR22916">
    <property type="entry name" value="GLYCOSYLTRANSFERASE"/>
    <property type="match status" value="1"/>
</dbReference>
<dbReference type="PANTHER" id="PTHR22916:SF3">
    <property type="entry name" value="UDP-GLCNAC:BETAGAL BETA-1,3-N-ACETYLGLUCOSAMINYLTRANSFERASE-LIKE PROTEIN 1"/>
    <property type="match status" value="1"/>
</dbReference>
<evidence type="ECO:0000259" key="1">
    <source>
        <dbReference type="Pfam" id="PF00535"/>
    </source>
</evidence>
<dbReference type="EMBL" id="AB924602">
    <property type="protein sequence ID" value="BAT24227.1"/>
    <property type="molecule type" value="Genomic_DNA"/>
</dbReference>
<name>A0A0P0YT96_9ENTR</name>
<accession>A0A0P0YT96</accession>
<reference evidence="2" key="2">
    <citation type="journal article" date="2015" name="Sci. Rep.">
        <title>Genetic analysis of capsular polysaccharide synthesis gene clusters in 79 capsular types of Klebsiella spp.</title>
        <authorList>
            <person name="Pan Y.J."/>
            <person name="Lin T.L."/>
            <person name="Chen C.T."/>
            <person name="Chen Y.Y."/>
            <person name="Hsieh P.F."/>
            <person name="Hsu C.R."/>
            <person name="Wu M.C."/>
            <person name="Wang J.T."/>
        </authorList>
    </citation>
    <scope>NUCLEOTIDE SEQUENCE</scope>
    <source>
        <strain evidence="2">438</strain>
    </source>
</reference>
<keyword evidence="2" id="KW-0808">Transferase</keyword>
<dbReference type="AlphaFoldDB" id="A0A0P0YT96"/>
<dbReference type="SUPFAM" id="SSF53448">
    <property type="entry name" value="Nucleotide-diphospho-sugar transferases"/>
    <property type="match status" value="1"/>
</dbReference>
<gene>
    <name evidence="2" type="primary">wckC</name>
</gene>